<dbReference type="GO" id="GO:0008033">
    <property type="term" value="P:tRNA processing"/>
    <property type="evidence" value="ECO:0007669"/>
    <property type="project" value="UniProtKB-KW"/>
</dbReference>
<dbReference type="GO" id="GO:0046872">
    <property type="term" value="F:metal ion binding"/>
    <property type="evidence" value="ECO:0007669"/>
    <property type="project" value="UniProtKB-KW"/>
</dbReference>
<dbReference type="PANTHER" id="PTHR14742">
    <property type="entry name" value="RIBONUCLEASE P SUBUNIT P21"/>
    <property type="match status" value="1"/>
</dbReference>
<evidence type="ECO:0000313" key="6">
    <source>
        <dbReference type="EMBL" id="OQO06981.1"/>
    </source>
</evidence>
<dbReference type="Gene3D" id="6.20.50.20">
    <property type="match status" value="1"/>
</dbReference>
<dbReference type="Proteomes" id="UP000192596">
    <property type="component" value="Unassembled WGS sequence"/>
</dbReference>
<comment type="similarity">
    <text evidence="4">Belongs to the eukaryotic/archaeal RNase P protein component 4 family.</text>
</comment>
<dbReference type="STRING" id="1507870.A0A1V8T6U2"/>
<dbReference type="EMBL" id="NAJO01000015">
    <property type="protein sequence ID" value="OQO06981.1"/>
    <property type="molecule type" value="Genomic_DNA"/>
</dbReference>
<keyword evidence="7" id="KW-1185">Reference proteome</keyword>
<organism evidence="6 7">
    <name type="scientific">Cryoendolithus antarcticus</name>
    <dbReference type="NCBI Taxonomy" id="1507870"/>
    <lineage>
        <taxon>Eukaryota</taxon>
        <taxon>Fungi</taxon>
        <taxon>Dikarya</taxon>
        <taxon>Ascomycota</taxon>
        <taxon>Pezizomycotina</taxon>
        <taxon>Dothideomycetes</taxon>
        <taxon>Dothideomycetidae</taxon>
        <taxon>Cladosporiales</taxon>
        <taxon>Cladosporiaceae</taxon>
        <taxon>Cryoendolithus</taxon>
    </lineage>
</organism>
<dbReference type="PANTHER" id="PTHR14742:SF0">
    <property type="entry name" value="RIBONUCLEASE P PROTEIN SUBUNIT P21"/>
    <property type="match status" value="1"/>
</dbReference>
<evidence type="ECO:0000256" key="2">
    <source>
        <dbReference type="ARBA" id="ARBA00022723"/>
    </source>
</evidence>
<keyword evidence="1" id="KW-0819">tRNA processing</keyword>
<proteinExistence type="inferred from homology"/>
<dbReference type="InParanoid" id="A0A1V8T6U2"/>
<dbReference type="OrthoDB" id="128536at2759"/>
<gene>
    <name evidence="6" type="ORF">B0A48_07547</name>
</gene>
<evidence type="ECO:0000256" key="5">
    <source>
        <dbReference type="SAM" id="MobiDB-lite"/>
    </source>
</evidence>
<dbReference type="InterPro" id="IPR007175">
    <property type="entry name" value="Rpr2/Snm1/Rpp21"/>
</dbReference>
<name>A0A1V8T6U2_9PEZI</name>
<dbReference type="AlphaFoldDB" id="A0A1V8T6U2"/>
<protein>
    <recommendedName>
        <fullName evidence="8">Rpr2-domain-containing protein</fullName>
    </recommendedName>
</protein>
<reference evidence="7" key="1">
    <citation type="submission" date="2017-03" db="EMBL/GenBank/DDBJ databases">
        <title>Genomes of endolithic fungi from Antarctica.</title>
        <authorList>
            <person name="Coleine C."/>
            <person name="Masonjones S."/>
            <person name="Stajich J.E."/>
        </authorList>
    </citation>
    <scope>NUCLEOTIDE SEQUENCE [LARGE SCALE GENOMIC DNA]</scope>
    <source>
        <strain evidence="7">CCFEE 5527</strain>
    </source>
</reference>
<evidence type="ECO:0000256" key="3">
    <source>
        <dbReference type="ARBA" id="ARBA00022833"/>
    </source>
</evidence>
<keyword evidence="2" id="KW-0479">Metal-binding</keyword>
<feature type="region of interest" description="Disordered" evidence="5">
    <location>
        <begin position="170"/>
        <end position="203"/>
    </location>
</feature>
<dbReference type="Pfam" id="PF04032">
    <property type="entry name" value="Rpr2"/>
    <property type="match status" value="1"/>
</dbReference>
<sequence>MGKGKNSKGAVSKHSQARIDHLQRIAQYLTKQALSVNDNPPSRPADDASPPNYEPNGLVSISDENKTPAVEQHPTLPGPVIPATAAEPSSTFPGLPNLYTVHLTSIARKTQIRLPPRVKHGICKRCSSPLLSGLTSNSRIENSSRGGSKSWADVRVVDCSKCGAGRRVPVGAKRQEGKAKREGGREMMTKTNAAVPEQVNGQKWKVERADAELTAGVAE</sequence>
<evidence type="ECO:0000256" key="4">
    <source>
        <dbReference type="ARBA" id="ARBA00038402"/>
    </source>
</evidence>
<evidence type="ECO:0000256" key="1">
    <source>
        <dbReference type="ARBA" id="ARBA00022694"/>
    </source>
</evidence>
<feature type="region of interest" description="Disordered" evidence="5">
    <location>
        <begin position="31"/>
        <end position="88"/>
    </location>
</feature>
<dbReference type="GO" id="GO:0005655">
    <property type="term" value="C:nucleolar ribonuclease P complex"/>
    <property type="evidence" value="ECO:0007669"/>
    <property type="project" value="TreeGrafter"/>
</dbReference>
<feature type="compositionally biased region" description="Basic and acidic residues" evidence="5">
    <location>
        <begin position="173"/>
        <end position="188"/>
    </location>
</feature>
<evidence type="ECO:0008006" key="8">
    <source>
        <dbReference type="Google" id="ProtNLM"/>
    </source>
</evidence>
<evidence type="ECO:0000313" key="7">
    <source>
        <dbReference type="Proteomes" id="UP000192596"/>
    </source>
</evidence>
<keyword evidence="3" id="KW-0862">Zinc</keyword>
<comment type="caution">
    <text evidence="6">The sequence shown here is derived from an EMBL/GenBank/DDBJ whole genome shotgun (WGS) entry which is preliminary data.</text>
</comment>
<accession>A0A1V8T6U2</accession>